<feature type="domain" description="MyTH4" evidence="5">
    <location>
        <begin position="1"/>
        <end position="126"/>
    </location>
</feature>
<dbReference type="AlphaFoldDB" id="A0A4W4EFG4"/>
<evidence type="ECO:0000313" key="7">
    <source>
        <dbReference type="Proteomes" id="UP000314983"/>
    </source>
</evidence>
<dbReference type="STRING" id="8005.ENSEEEP00000010751"/>
<dbReference type="OMA" id="HSEANIW"/>
<dbReference type="Gene3D" id="1.25.40.530">
    <property type="entry name" value="MyTH4 domain"/>
    <property type="match status" value="1"/>
</dbReference>
<comment type="subcellular location">
    <subcellularLocation>
        <location evidence="1">Cytoplasm</location>
    </subcellularLocation>
</comment>
<dbReference type="PROSITE" id="PS51016">
    <property type="entry name" value="MYTH4"/>
    <property type="match status" value="1"/>
</dbReference>
<reference evidence="6" key="5">
    <citation type="submission" date="2025-09" db="UniProtKB">
        <authorList>
            <consortium name="Ensembl"/>
        </authorList>
    </citation>
    <scope>IDENTIFICATION</scope>
</reference>
<reference evidence="6" key="3">
    <citation type="submission" date="2020-05" db="EMBL/GenBank/DDBJ databases">
        <title>Electrophorus electricus (electric eel) genome, fEleEle1, primary haplotype.</title>
        <authorList>
            <person name="Myers G."/>
            <person name="Meyer A."/>
            <person name="Fedrigo O."/>
            <person name="Formenti G."/>
            <person name="Rhie A."/>
            <person name="Tracey A."/>
            <person name="Sims Y."/>
            <person name="Jarvis E.D."/>
        </authorList>
    </citation>
    <scope>NUCLEOTIDE SEQUENCE [LARGE SCALE GENOMIC DNA]</scope>
</reference>
<reference evidence="7" key="1">
    <citation type="journal article" date="2014" name="Science">
        <title>Nonhuman genetics. Genomic basis for the convergent evolution of electric organs.</title>
        <authorList>
            <person name="Gallant J.R."/>
            <person name="Traeger L.L."/>
            <person name="Volkening J.D."/>
            <person name="Moffett H."/>
            <person name="Chen P.H."/>
            <person name="Novina C.D."/>
            <person name="Phillips G.N.Jr."/>
            <person name="Anand R."/>
            <person name="Wells G.B."/>
            <person name="Pinch M."/>
            <person name="Guth R."/>
            <person name="Unguez G.A."/>
            <person name="Albert J.S."/>
            <person name="Zakon H.H."/>
            <person name="Samanta M.P."/>
            <person name="Sussman M.R."/>
        </authorList>
    </citation>
    <scope>NUCLEOTIDE SEQUENCE [LARGE SCALE GENOMIC DNA]</scope>
</reference>
<dbReference type="PANTHER" id="PTHR22692:SF21">
    <property type="entry name" value="MYOSIN XVA"/>
    <property type="match status" value="1"/>
</dbReference>
<name>A0A4W4EFG4_ELEEL</name>
<evidence type="ECO:0000256" key="1">
    <source>
        <dbReference type="ARBA" id="ARBA00004496"/>
    </source>
</evidence>
<dbReference type="Pfam" id="PF00373">
    <property type="entry name" value="FERM_M"/>
    <property type="match status" value="1"/>
</dbReference>
<reference evidence="6" key="4">
    <citation type="submission" date="2025-08" db="UniProtKB">
        <authorList>
            <consortium name="Ensembl"/>
        </authorList>
    </citation>
    <scope>IDENTIFICATION</scope>
</reference>
<organism evidence="6 7">
    <name type="scientific">Electrophorus electricus</name>
    <name type="common">Electric eel</name>
    <name type="synonym">Gymnotus electricus</name>
    <dbReference type="NCBI Taxonomy" id="8005"/>
    <lineage>
        <taxon>Eukaryota</taxon>
        <taxon>Metazoa</taxon>
        <taxon>Chordata</taxon>
        <taxon>Craniata</taxon>
        <taxon>Vertebrata</taxon>
        <taxon>Euteleostomi</taxon>
        <taxon>Actinopterygii</taxon>
        <taxon>Neopterygii</taxon>
        <taxon>Teleostei</taxon>
        <taxon>Ostariophysi</taxon>
        <taxon>Gymnotiformes</taxon>
        <taxon>Gymnotoidei</taxon>
        <taxon>Gymnotidae</taxon>
        <taxon>Electrophorus</taxon>
    </lineage>
</organism>
<dbReference type="CDD" id="cd14473">
    <property type="entry name" value="FERM_B-lobe"/>
    <property type="match status" value="1"/>
</dbReference>
<reference evidence="7" key="2">
    <citation type="journal article" date="2017" name="Sci. Adv.">
        <title>A tail of two voltages: Proteomic comparison of the three electric organs of the electric eel.</title>
        <authorList>
            <person name="Traeger L.L."/>
            <person name="Sabat G."/>
            <person name="Barrett-Wilt G.A."/>
            <person name="Wells G.B."/>
            <person name="Sussman M.R."/>
        </authorList>
    </citation>
    <scope>NUCLEOTIDE SEQUENCE [LARGE SCALE GENOMIC DNA]</scope>
</reference>
<keyword evidence="3" id="KW-0677">Repeat</keyword>
<dbReference type="Gene3D" id="3.10.20.90">
    <property type="entry name" value="Phosphatidylinositol 3-kinase Catalytic Subunit, Chain A, domain 1"/>
    <property type="match status" value="1"/>
</dbReference>
<accession>A0A4W4EFG4</accession>
<evidence type="ECO:0000256" key="3">
    <source>
        <dbReference type="ARBA" id="ARBA00022737"/>
    </source>
</evidence>
<dbReference type="SUPFAM" id="SSF47031">
    <property type="entry name" value="Second domain of FERM"/>
    <property type="match status" value="1"/>
</dbReference>
<sequence length="395" mass="44696">MKFMGDYPMKGQTEQDIINTILNLSGEYGLMRDEVYCQVLKQITGNTSSKMDSCQRGWRLLYILTAYYRCSEVLKPYLLRYLQDACASSGVHFQGIAKACEQNLRKTFQYGGRNKHPNSMELKAMMAGRSSKRQLFLLPGGIERHLKIKTCSVALDAIEELCYEMGLNRQEAMDEYAIFVVTHRGQNVRPLNKREYILDIATEAEPIDSNYSLWFRRVIWNQPLKFDNELGVTVHYNQVAPDYLKGLLDVVLQGKVSEQQLQQVSKLAALQHRAKESVGLPTIGEVLECIPTQLYGLQRPQQWLNMVTQHMQQVQPLSPHQAMSQFLGYCCICQPKWTELSKQGNTSDGEIPPERGTIHTDAEANSWLQLPLCGDTAGESNVSAHHTAAGRPGMS</sequence>
<dbReference type="InterPro" id="IPR019748">
    <property type="entry name" value="FERM_central"/>
</dbReference>
<keyword evidence="7" id="KW-1185">Reference proteome</keyword>
<dbReference type="SMART" id="SM00139">
    <property type="entry name" value="MyTH4"/>
    <property type="match status" value="1"/>
</dbReference>
<dbReference type="PANTHER" id="PTHR22692">
    <property type="entry name" value="MYOSIN VII, XV"/>
    <property type="match status" value="1"/>
</dbReference>
<evidence type="ECO:0000313" key="6">
    <source>
        <dbReference type="Ensembl" id="ENSEEEP00000010751.2"/>
    </source>
</evidence>
<proteinExistence type="predicted"/>
<keyword evidence="4" id="KW-0009">Actin-binding</keyword>
<dbReference type="Ensembl" id="ENSEEET00000010874.2">
    <property type="protein sequence ID" value="ENSEEEP00000010751.2"/>
    <property type="gene ID" value="ENSEEEG00000005439.2"/>
</dbReference>
<dbReference type="GO" id="GO:0003779">
    <property type="term" value="F:actin binding"/>
    <property type="evidence" value="ECO:0007669"/>
    <property type="project" value="UniProtKB-KW"/>
</dbReference>
<dbReference type="InterPro" id="IPR000857">
    <property type="entry name" value="MyTH4_dom"/>
</dbReference>
<dbReference type="InterPro" id="IPR051567">
    <property type="entry name" value="Unconventional_Myosin_ATPase"/>
</dbReference>
<dbReference type="GO" id="GO:0005737">
    <property type="term" value="C:cytoplasm"/>
    <property type="evidence" value="ECO:0007669"/>
    <property type="project" value="UniProtKB-SubCell"/>
</dbReference>
<dbReference type="GO" id="GO:0005856">
    <property type="term" value="C:cytoskeleton"/>
    <property type="evidence" value="ECO:0007669"/>
    <property type="project" value="InterPro"/>
</dbReference>
<evidence type="ECO:0000256" key="4">
    <source>
        <dbReference type="ARBA" id="ARBA00023203"/>
    </source>
</evidence>
<dbReference type="InterPro" id="IPR038185">
    <property type="entry name" value="MyTH4_dom_sf"/>
</dbReference>
<evidence type="ECO:0000259" key="5">
    <source>
        <dbReference type="PROSITE" id="PS51016"/>
    </source>
</evidence>
<dbReference type="Pfam" id="PF00784">
    <property type="entry name" value="MyTH4"/>
    <property type="match status" value="1"/>
</dbReference>
<dbReference type="Proteomes" id="UP000314983">
    <property type="component" value="Chromosome 8"/>
</dbReference>
<evidence type="ECO:0000256" key="2">
    <source>
        <dbReference type="ARBA" id="ARBA00022490"/>
    </source>
</evidence>
<protein>
    <recommendedName>
        <fullName evidence="5">MyTH4 domain-containing protein</fullName>
    </recommendedName>
</protein>
<dbReference type="GeneTree" id="ENSGT00930000151032"/>
<dbReference type="InterPro" id="IPR035963">
    <property type="entry name" value="FERM_2"/>
</dbReference>
<keyword evidence="2" id="KW-0963">Cytoplasm</keyword>